<keyword evidence="10" id="KW-1015">Disulfide bond</keyword>
<accession>A0A3B5KS23</accession>
<dbReference type="InterPro" id="IPR036922">
    <property type="entry name" value="Rieske_2Fe-2S_sf"/>
</dbReference>
<evidence type="ECO:0000256" key="3">
    <source>
        <dbReference type="ARBA" id="ARBA00022692"/>
    </source>
</evidence>
<keyword evidence="8" id="KW-0411">Iron-sulfur</keyword>
<dbReference type="Ensembl" id="ENSXCOT00000002940.1">
    <property type="protein sequence ID" value="ENSXCOP00000002903.1"/>
    <property type="gene ID" value="ENSXCOG00000002312.1"/>
</dbReference>
<keyword evidence="11" id="KW-0249">Electron transport</keyword>
<comment type="cofactor">
    <cofactor evidence="11">
        <name>[2Fe-2S] cluster</name>
        <dbReference type="ChEBI" id="CHEBI:190135"/>
    </cofactor>
    <text evidence="11">Binds 1 [2Fe-2S] cluster per subunit.</text>
</comment>
<dbReference type="PANTHER" id="PTHR10134">
    <property type="entry name" value="CYTOCHROME B-C1 COMPLEX SUBUNIT RIESKE, MITOCHONDRIAL"/>
    <property type="match status" value="1"/>
</dbReference>
<dbReference type="GO" id="GO:0051537">
    <property type="term" value="F:2 iron, 2 sulfur cluster binding"/>
    <property type="evidence" value="ECO:0007669"/>
    <property type="project" value="UniProtKB-KW"/>
</dbReference>
<keyword evidence="4" id="KW-0001">2Fe-2S</keyword>
<dbReference type="GeneTree" id="ENSGT00390000001014"/>
<dbReference type="CDD" id="cd03470">
    <property type="entry name" value="Rieske_cytochrome_bc1"/>
    <property type="match status" value="1"/>
</dbReference>
<comment type="similarity">
    <text evidence="2">Belongs to the Rieske iron-sulfur protein family.</text>
</comment>
<dbReference type="GO" id="GO:0005743">
    <property type="term" value="C:mitochondrial inner membrane"/>
    <property type="evidence" value="ECO:0007669"/>
    <property type="project" value="UniProtKB-SubCell"/>
</dbReference>
<comment type="subcellular location">
    <subcellularLocation>
        <location evidence="1">Membrane</location>
        <topology evidence="1">Single-pass membrane protein</topology>
    </subcellularLocation>
    <subcellularLocation>
        <location evidence="12">Mitochondrion inner membrane</location>
    </subcellularLocation>
</comment>
<evidence type="ECO:0000256" key="8">
    <source>
        <dbReference type="ARBA" id="ARBA00023014"/>
    </source>
</evidence>
<name>A0A3B5KS23_9TELE</name>
<dbReference type="FunFam" id="1.20.5.270:FF:000001">
    <property type="entry name" value="Cytochrome b-c1 complex subunit Rieske, mitochondrial"/>
    <property type="match status" value="1"/>
</dbReference>
<dbReference type="STRING" id="32473.ENSXCOP00000002903"/>
<comment type="catalytic activity">
    <reaction evidence="11">
        <text>a quinol + 2 Fe(III)-[cytochrome c](out) = a quinone + 2 Fe(II)-[cytochrome c](out) + 2 H(+)(out)</text>
        <dbReference type="Rhea" id="RHEA:11484"/>
        <dbReference type="Rhea" id="RHEA-COMP:10350"/>
        <dbReference type="Rhea" id="RHEA-COMP:14399"/>
        <dbReference type="ChEBI" id="CHEBI:15378"/>
        <dbReference type="ChEBI" id="CHEBI:24646"/>
        <dbReference type="ChEBI" id="CHEBI:29033"/>
        <dbReference type="ChEBI" id="CHEBI:29034"/>
        <dbReference type="ChEBI" id="CHEBI:132124"/>
        <dbReference type="EC" id="7.1.1.8"/>
    </reaction>
</comment>
<dbReference type="Pfam" id="PF00355">
    <property type="entry name" value="Rieske"/>
    <property type="match status" value="1"/>
</dbReference>
<keyword evidence="5" id="KW-0479">Metal-binding</keyword>
<dbReference type="Gene3D" id="1.20.5.270">
    <property type="entry name" value="Ubiquinol cytochrome reductase, transmembrane domain"/>
    <property type="match status" value="1"/>
</dbReference>
<dbReference type="NCBIfam" id="TIGR01416">
    <property type="entry name" value="Rieske_proteo"/>
    <property type="match status" value="1"/>
</dbReference>
<keyword evidence="11" id="KW-0813">Transport</keyword>
<evidence type="ECO:0000259" key="13">
    <source>
        <dbReference type="PROSITE" id="PS51296"/>
    </source>
</evidence>
<evidence type="ECO:0000256" key="1">
    <source>
        <dbReference type="ARBA" id="ARBA00004167"/>
    </source>
</evidence>
<reference evidence="14" key="2">
    <citation type="submission" date="2025-09" db="UniProtKB">
        <authorList>
            <consortium name="Ensembl"/>
        </authorList>
    </citation>
    <scope>IDENTIFICATION</scope>
</reference>
<dbReference type="Pfam" id="PF02921">
    <property type="entry name" value="UCR_TM"/>
    <property type="match status" value="1"/>
</dbReference>
<dbReference type="Gene3D" id="2.102.10.10">
    <property type="entry name" value="Rieske [2Fe-2S] iron-sulphur domain"/>
    <property type="match status" value="1"/>
</dbReference>
<dbReference type="SUPFAM" id="SSF81502">
    <property type="entry name" value="ISP transmembrane anchor"/>
    <property type="match status" value="1"/>
</dbReference>
<keyword evidence="12" id="KW-0496">Mitochondrion</keyword>
<evidence type="ECO:0000256" key="6">
    <source>
        <dbReference type="ARBA" id="ARBA00022989"/>
    </source>
</evidence>
<dbReference type="FunFam" id="2.102.10.10:FF:000001">
    <property type="entry name" value="Cytochrome b-c1 complex subunit Rieske, mitochondrial"/>
    <property type="match status" value="1"/>
</dbReference>
<dbReference type="InterPro" id="IPR017941">
    <property type="entry name" value="Rieske_2Fe-2S"/>
</dbReference>
<evidence type="ECO:0000256" key="7">
    <source>
        <dbReference type="ARBA" id="ARBA00023004"/>
    </source>
</evidence>
<keyword evidence="9" id="KW-0472">Membrane</keyword>
<dbReference type="GO" id="GO:0046872">
    <property type="term" value="F:metal ion binding"/>
    <property type="evidence" value="ECO:0007669"/>
    <property type="project" value="UniProtKB-KW"/>
</dbReference>
<dbReference type="InterPro" id="IPR005805">
    <property type="entry name" value="Rieske_Fe-S_prot_C"/>
</dbReference>
<dbReference type="InterPro" id="IPR014349">
    <property type="entry name" value="Rieske_Fe-S_prot"/>
</dbReference>
<comment type="miscellaneous">
    <text evidence="11">The Rieske protein is a high potential 2Fe-2S protein.</text>
</comment>
<dbReference type="EC" id="7.1.1.8" evidence="11"/>
<evidence type="ECO:0000256" key="5">
    <source>
        <dbReference type="ARBA" id="ARBA00022723"/>
    </source>
</evidence>
<dbReference type="Proteomes" id="UP000261380">
    <property type="component" value="Unplaced"/>
</dbReference>
<sequence>MMSTVIRPGVFSPYYQVTKHGVKSLVFPGAKELLFRNFSYLFIYCVVSIPVENGDLFLVTPAGTRLAHTDIKIPDFSDYRRPEVLNPQKSSQESSEARRAFSYLVTGVTTVISVYAAKTVVTQFISSMSASADVLALSKIEIKLGDIPEGKNMTFKWRGKPLFVRHRTEKEIAAEADVNLGELRDPQHDKDRVLNPKWVIVLGVCTHLGCVPIANAGEYGGYYCPCHGSHYDASGRIRKGPAPLNLEVPYYEFPDEETVIVG</sequence>
<evidence type="ECO:0000256" key="11">
    <source>
        <dbReference type="RuleBase" id="RU004494"/>
    </source>
</evidence>
<dbReference type="SUPFAM" id="SSF50022">
    <property type="entry name" value="ISP domain"/>
    <property type="match status" value="1"/>
</dbReference>
<dbReference type="PRINTS" id="PR00162">
    <property type="entry name" value="RIESKE"/>
</dbReference>
<dbReference type="InterPro" id="IPR006317">
    <property type="entry name" value="Ubiquinol_cyt_c_Rdtase_Fe-S-su"/>
</dbReference>
<evidence type="ECO:0000256" key="9">
    <source>
        <dbReference type="ARBA" id="ARBA00023136"/>
    </source>
</evidence>
<evidence type="ECO:0000256" key="12">
    <source>
        <dbReference type="RuleBase" id="RU004495"/>
    </source>
</evidence>
<dbReference type="PROSITE" id="PS51296">
    <property type="entry name" value="RIESKE"/>
    <property type="match status" value="1"/>
</dbReference>
<organism evidence="14 15">
    <name type="scientific">Xiphophorus couchianus</name>
    <name type="common">Monterrey platyfish</name>
    <dbReference type="NCBI Taxonomy" id="32473"/>
    <lineage>
        <taxon>Eukaryota</taxon>
        <taxon>Metazoa</taxon>
        <taxon>Chordata</taxon>
        <taxon>Craniata</taxon>
        <taxon>Vertebrata</taxon>
        <taxon>Euteleostomi</taxon>
        <taxon>Actinopterygii</taxon>
        <taxon>Neopterygii</taxon>
        <taxon>Teleostei</taxon>
        <taxon>Neoteleostei</taxon>
        <taxon>Acanthomorphata</taxon>
        <taxon>Ovalentaria</taxon>
        <taxon>Atherinomorphae</taxon>
        <taxon>Cyprinodontiformes</taxon>
        <taxon>Poeciliidae</taxon>
        <taxon>Poeciliinae</taxon>
        <taxon>Xiphophorus</taxon>
    </lineage>
</organism>
<keyword evidence="15" id="KW-1185">Reference proteome</keyword>
<keyword evidence="7" id="KW-0408">Iron</keyword>
<evidence type="ECO:0000256" key="4">
    <source>
        <dbReference type="ARBA" id="ARBA00022714"/>
    </source>
</evidence>
<protein>
    <recommendedName>
        <fullName evidence="11">Cytochrome b-c1 complex subunit Rieske, mitochondrial</fullName>
        <ecNumber evidence="11">7.1.1.8</ecNumber>
    </recommendedName>
</protein>
<feature type="domain" description="Rieske" evidence="13">
    <location>
        <begin position="170"/>
        <end position="260"/>
    </location>
</feature>
<dbReference type="InterPro" id="IPR004192">
    <property type="entry name" value="Rieske_TM"/>
</dbReference>
<evidence type="ECO:0000256" key="10">
    <source>
        <dbReference type="ARBA" id="ARBA00023157"/>
    </source>
</evidence>
<dbReference type="InterPro" id="IPR037008">
    <property type="entry name" value="bc1_Rieske_TM_sf"/>
</dbReference>
<keyword evidence="12" id="KW-0679">Respiratory chain</keyword>
<keyword evidence="6" id="KW-1133">Transmembrane helix</keyword>
<proteinExistence type="inferred from homology"/>
<reference evidence="14" key="1">
    <citation type="submission" date="2025-08" db="UniProtKB">
        <authorList>
            <consortium name="Ensembl"/>
        </authorList>
    </citation>
    <scope>IDENTIFICATION</scope>
</reference>
<evidence type="ECO:0000313" key="15">
    <source>
        <dbReference type="Proteomes" id="UP000261380"/>
    </source>
</evidence>
<evidence type="ECO:0000313" key="14">
    <source>
        <dbReference type="Ensembl" id="ENSXCOP00000002903.1"/>
    </source>
</evidence>
<evidence type="ECO:0000256" key="2">
    <source>
        <dbReference type="ARBA" id="ARBA00010651"/>
    </source>
</evidence>
<dbReference type="AlphaFoldDB" id="A0A3B5KS23"/>
<dbReference type="GO" id="GO:0008121">
    <property type="term" value="F:quinol-cytochrome-c reductase activity"/>
    <property type="evidence" value="ECO:0007669"/>
    <property type="project" value="UniProtKB-EC"/>
</dbReference>
<keyword evidence="3" id="KW-0812">Transmembrane</keyword>